<evidence type="ECO:0000259" key="16">
    <source>
        <dbReference type="PROSITE" id="PS50109"/>
    </source>
</evidence>
<dbReference type="InterPro" id="IPR003594">
    <property type="entry name" value="HATPase_dom"/>
</dbReference>
<dbReference type="InterPro" id="IPR005467">
    <property type="entry name" value="His_kinase_dom"/>
</dbReference>
<dbReference type="Gene3D" id="1.10.287.130">
    <property type="match status" value="1"/>
</dbReference>
<evidence type="ECO:0000256" key="13">
    <source>
        <dbReference type="ARBA" id="ARBA00023012"/>
    </source>
</evidence>
<dbReference type="Pfam" id="PF02518">
    <property type="entry name" value="HATPase_c"/>
    <property type="match status" value="1"/>
</dbReference>
<evidence type="ECO:0000256" key="2">
    <source>
        <dbReference type="ARBA" id="ARBA00004429"/>
    </source>
</evidence>
<dbReference type="Proteomes" id="UP000785613">
    <property type="component" value="Unassembled WGS sequence"/>
</dbReference>
<dbReference type="CDD" id="cd00075">
    <property type="entry name" value="HATPase"/>
    <property type="match status" value="1"/>
</dbReference>
<dbReference type="InterPro" id="IPR036890">
    <property type="entry name" value="HATPase_C_sf"/>
</dbReference>
<dbReference type="SMART" id="SM00304">
    <property type="entry name" value="HAMP"/>
    <property type="match status" value="1"/>
</dbReference>
<gene>
    <name evidence="18" type="ORF">F0185_13180</name>
</gene>
<evidence type="ECO:0000256" key="10">
    <source>
        <dbReference type="ARBA" id="ARBA00022777"/>
    </source>
</evidence>
<keyword evidence="4" id="KW-1003">Cell membrane</keyword>
<comment type="caution">
    <text evidence="18">The sequence shown here is derived from an EMBL/GenBank/DDBJ whole genome shotgun (WGS) entry which is preliminary data.</text>
</comment>
<organism evidence="18 19">
    <name type="scientific">Massilia rubra</name>
    <dbReference type="NCBI Taxonomy" id="2607910"/>
    <lineage>
        <taxon>Bacteria</taxon>
        <taxon>Pseudomonadati</taxon>
        <taxon>Pseudomonadota</taxon>
        <taxon>Betaproteobacteria</taxon>
        <taxon>Burkholderiales</taxon>
        <taxon>Oxalobacteraceae</taxon>
        <taxon>Telluria group</taxon>
        <taxon>Massilia</taxon>
    </lineage>
</organism>
<dbReference type="GO" id="GO:0016301">
    <property type="term" value="F:kinase activity"/>
    <property type="evidence" value="ECO:0007669"/>
    <property type="project" value="UniProtKB-KW"/>
</dbReference>
<evidence type="ECO:0000256" key="5">
    <source>
        <dbReference type="ARBA" id="ARBA00022519"/>
    </source>
</evidence>
<name>A0ABX0LWT2_9BURK</name>
<evidence type="ECO:0000256" key="14">
    <source>
        <dbReference type="ARBA" id="ARBA00023136"/>
    </source>
</evidence>
<dbReference type="CDD" id="cd00082">
    <property type="entry name" value="HisKA"/>
    <property type="match status" value="1"/>
</dbReference>
<keyword evidence="10 18" id="KW-0418">Kinase</keyword>
<keyword evidence="13" id="KW-0902">Two-component regulatory system</keyword>
<keyword evidence="8 15" id="KW-0812">Transmembrane</keyword>
<comment type="subcellular location">
    <subcellularLocation>
        <location evidence="2">Cell inner membrane</location>
        <topology evidence="2">Multi-pass membrane protein</topology>
    </subcellularLocation>
</comment>
<keyword evidence="9" id="KW-0547">Nucleotide-binding</keyword>
<dbReference type="Pfam" id="PF00672">
    <property type="entry name" value="HAMP"/>
    <property type="match status" value="1"/>
</dbReference>
<dbReference type="PROSITE" id="PS50109">
    <property type="entry name" value="HIS_KIN"/>
    <property type="match status" value="1"/>
</dbReference>
<keyword evidence="7" id="KW-0808">Transferase</keyword>
<sequence length="465" mass="49928">MPGHATGGNGVKRIAALLRALAPASLFARLSIILLAGLAAAQFLSAMLTIDERNDASMGAMIDYVEVDLRTAVALLERLPHDERAAWLPRLERGGYRYALGAGQAGPPVTAPHSMRVLASVTRALTPGHAFSAHAVAGDAERFQVHVTLADGQPLTVDFRPRRGLPLSERLPYMLAGQLALVALACWLAVRLAIQPLRTLADAADALGPGLRPVRMPEQGPSEVAAAARAFNAMQQRIAAYVDERLRILAAISHDLQTPITRMRLRVDLMDESPQQQRLIDDLRQLEDLARQGIGYARAMHGQLEPARAIDPDDLLDAMALDYRDSGAGVAFERQGGAPEVIPFVTRAGALRRVVTNLVDNGLKYAGEVNITMERPAQGVITIRVLDRGPGIPEAALEQVFEPFYRLESSRNRDTGGTGLGLAIARQLALTLGGGLTLHNRPDGGLEARLVVRAVAPADQPKVNA</sequence>
<reference evidence="18 19" key="1">
    <citation type="submission" date="2019-09" db="EMBL/GenBank/DDBJ databases">
        <title>Taxonomy of Antarctic Massilia spp.: description of Massilia rubra sp. nov., Massilia aquatica sp. nov., Massilia mucilaginosa sp. nov., Massilia frigida sp. nov. isolated from streams, lakes and regoliths.</title>
        <authorList>
            <person name="Holochova P."/>
            <person name="Sedlacek I."/>
            <person name="Kralova S."/>
            <person name="Maslanova I."/>
            <person name="Busse H.-J."/>
            <person name="Stankova E."/>
            <person name="Vrbovska V."/>
            <person name="Kovarovic V."/>
            <person name="Bartak M."/>
            <person name="Svec P."/>
            <person name="Pantucek R."/>
        </authorList>
    </citation>
    <scope>NUCLEOTIDE SEQUENCE [LARGE SCALE GENOMIC DNA]</scope>
    <source>
        <strain evidence="18 19">CCM 8692</strain>
    </source>
</reference>
<evidence type="ECO:0000256" key="11">
    <source>
        <dbReference type="ARBA" id="ARBA00022840"/>
    </source>
</evidence>
<dbReference type="InterPro" id="IPR050980">
    <property type="entry name" value="2C_sensor_his_kinase"/>
</dbReference>
<keyword evidence="6" id="KW-0597">Phosphoprotein</keyword>
<dbReference type="Gene3D" id="3.30.565.10">
    <property type="entry name" value="Histidine kinase-like ATPase, C-terminal domain"/>
    <property type="match status" value="1"/>
</dbReference>
<evidence type="ECO:0000313" key="18">
    <source>
        <dbReference type="EMBL" id="NHZ34536.1"/>
    </source>
</evidence>
<evidence type="ECO:0000256" key="8">
    <source>
        <dbReference type="ARBA" id="ARBA00022692"/>
    </source>
</evidence>
<proteinExistence type="predicted"/>
<dbReference type="PRINTS" id="PR00344">
    <property type="entry name" value="BCTRLSENSOR"/>
</dbReference>
<protein>
    <recommendedName>
        <fullName evidence="3">histidine kinase</fullName>
        <ecNumber evidence="3">2.7.13.3</ecNumber>
    </recommendedName>
</protein>
<dbReference type="SUPFAM" id="SSF55874">
    <property type="entry name" value="ATPase domain of HSP90 chaperone/DNA topoisomerase II/histidine kinase"/>
    <property type="match status" value="1"/>
</dbReference>
<accession>A0ABX0LWT2</accession>
<evidence type="ECO:0000256" key="12">
    <source>
        <dbReference type="ARBA" id="ARBA00022989"/>
    </source>
</evidence>
<dbReference type="InterPro" id="IPR004358">
    <property type="entry name" value="Sig_transdc_His_kin-like_C"/>
</dbReference>
<evidence type="ECO:0000256" key="15">
    <source>
        <dbReference type="SAM" id="Phobius"/>
    </source>
</evidence>
<evidence type="ECO:0000256" key="6">
    <source>
        <dbReference type="ARBA" id="ARBA00022553"/>
    </source>
</evidence>
<keyword evidence="12 15" id="KW-1133">Transmembrane helix</keyword>
<comment type="catalytic activity">
    <reaction evidence="1">
        <text>ATP + protein L-histidine = ADP + protein N-phospho-L-histidine.</text>
        <dbReference type="EC" id="2.7.13.3"/>
    </reaction>
</comment>
<evidence type="ECO:0000256" key="9">
    <source>
        <dbReference type="ARBA" id="ARBA00022741"/>
    </source>
</evidence>
<evidence type="ECO:0000256" key="7">
    <source>
        <dbReference type="ARBA" id="ARBA00022679"/>
    </source>
</evidence>
<keyword evidence="5" id="KW-0997">Cell inner membrane</keyword>
<feature type="domain" description="Histidine kinase" evidence="16">
    <location>
        <begin position="251"/>
        <end position="456"/>
    </location>
</feature>
<keyword evidence="14 15" id="KW-0472">Membrane</keyword>
<dbReference type="InterPro" id="IPR003660">
    <property type="entry name" value="HAMP_dom"/>
</dbReference>
<evidence type="ECO:0000259" key="17">
    <source>
        <dbReference type="PROSITE" id="PS50885"/>
    </source>
</evidence>
<keyword evidence="19" id="KW-1185">Reference proteome</keyword>
<dbReference type="SUPFAM" id="SSF47384">
    <property type="entry name" value="Homodimeric domain of signal transducing histidine kinase"/>
    <property type="match status" value="1"/>
</dbReference>
<dbReference type="PANTHER" id="PTHR44936">
    <property type="entry name" value="SENSOR PROTEIN CREC"/>
    <property type="match status" value="1"/>
</dbReference>
<evidence type="ECO:0000256" key="3">
    <source>
        <dbReference type="ARBA" id="ARBA00012438"/>
    </source>
</evidence>
<dbReference type="InterPro" id="IPR003661">
    <property type="entry name" value="HisK_dim/P_dom"/>
</dbReference>
<dbReference type="InterPro" id="IPR036097">
    <property type="entry name" value="HisK_dim/P_sf"/>
</dbReference>
<dbReference type="EMBL" id="VUYU01000007">
    <property type="protein sequence ID" value="NHZ34536.1"/>
    <property type="molecule type" value="Genomic_DNA"/>
</dbReference>
<evidence type="ECO:0000313" key="19">
    <source>
        <dbReference type="Proteomes" id="UP000785613"/>
    </source>
</evidence>
<feature type="domain" description="HAMP" evidence="17">
    <location>
        <begin position="191"/>
        <end position="243"/>
    </location>
</feature>
<feature type="transmembrane region" description="Helical" evidence="15">
    <location>
        <begin position="26"/>
        <end position="48"/>
    </location>
</feature>
<dbReference type="EC" id="2.7.13.3" evidence="3"/>
<dbReference type="SMART" id="SM00387">
    <property type="entry name" value="HATPase_c"/>
    <property type="match status" value="1"/>
</dbReference>
<evidence type="ECO:0000256" key="4">
    <source>
        <dbReference type="ARBA" id="ARBA00022475"/>
    </source>
</evidence>
<keyword evidence="11" id="KW-0067">ATP-binding</keyword>
<dbReference type="PANTHER" id="PTHR44936:SF5">
    <property type="entry name" value="SENSOR HISTIDINE KINASE ENVZ"/>
    <property type="match status" value="1"/>
</dbReference>
<evidence type="ECO:0000256" key="1">
    <source>
        <dbReference type="ARBA" id="ARBA00000085"/>
    </source>
</evidence>
<dbReference type="PROSITE" id="PS50885">
    <property type="entry name" value="HAMP"/>
    <property type="match status" value="1"/>
</dbReference>